<accession>A0A1G9J5N8</accession>
<reference evidence="9 10" key="1">
    <citation type="submission" date="2016-10" db="EMBL/GenBank/DDBJ databases">
        <authorList>
            <person name="de Groot N.N."/>
        </authorList>
    </citation>
    <scope>NUCLEOTIDE SEQUENCE [LARGE SCALE GENOMIC DNA]</scope>
    <source>
        <strain evidence="9 10">DSM 25294</strain>
    </source>
</reference>
<keyword evidence="3" id="KW-0813">Transport</keyword>
<keyword evidence="7 8" id="KW-0472">Membrane</keyword>
<feature type="transmembrane region" description="Helical" evidence="8">
    <location>
        <begin position="75"/>
        <end position="96"/>
    </location>
</feature>
<keyword evidence="6 8" id="KW-1133">Transmembrane helix</keyword>
<name>A0A1G9J5N8_9RHOB</name>
<keyword evidence="5 8" id="KW-0812">Transmembrane</keyword>
<dbReference type="AlphaFoldDB" id="A0A1G9J5N8"/>
<proteinExistence type="inferred from homology"/>
<feature type="transmembrane region" description="Helical" evidence="8">
    <location>
        <begin position="251"/>
        <end position="276"/>
    </location>
</feature>
<dbReference type="EMBL" id="FNEK01000078">
    <property type="protein sequence ID" value="SDL32474.1"/>
    <property type="molecule type" value="Genomic_DNA"/>
</dbReference>
<evidence type="ECO:0000256" key="7">
    <source>
        <dbReference type="ARBA" id="ARBA00023136"/>
    </source>
</evidence>
<evidence type="ECO:0000256" key="8">
    <source>
        <dbReference type="SAM" id="Phobius"/>
    </source>
</evidence>
<dbReference type="PANTHER" id="PTHR21716">
    <property type="entry name" value="TRANSMEMBRANE PROTEIN"/>
    <property type="match status" value="1"/>
</dbReference>
<dbReference type="InterPro" id="IPR002549">
    <property type="entry name" value="AI-2E-like"/>
</dbReference>
<gene>
    <name evidence="9" type="ORF">SAMN04488026_107821</name>
</gene>
<evidence type="ECO:0000256" key="1">
    <source>
        <dbReference type="ARBA" id="ARBA00004651"/>
    </source>
</evidence>
<comment type="subcellular location">
    <subcellularLocation>
        <location evidence="1">Cell membrane</location>
        <topology evidence="1">Multi-pass membrane protein</topology>
    </subcellularLocation>
</comment>
<protein>
    <submittedName>
        <fullName evidence="9">Predicted PurR-regulated permease PerM</fullName>
    </submittedName>
</protein>
<feature type="transmembrane region" description="Helical" evidence="8">
    <location>
        <begin position="163"/>
        <end position="184"/>
    </location>
</feature>
<evidence type="ECO:0000313" key="9">
    <source>
        <dbReference type="EMBL" id="SDL32474.1"/>
    </source>
</evidence>
<dbReference type="RefSeq" id="WP_093163240.1">
    <property type="nucleotide sequence ID" value="NZ_FNEK01000078.1"/>
</dbReference>
<keyword evidence="4" id="KW-1003">Cell membrane</keyword>
<dbReference type="STRING" id="571298.SAMN04488026_107821"/>
<evidence type="ECO:0000256" key="3">
    <source>
        <dbReference type="ARBA" id="ARBA00022448"/>
    </source>
</evidence>
<feature type="transmembrane region" description="Helical" evidence="8">
    <location>
        <begin position="313"/>
        <end position="344"/>
    </location>
</feature>
<organism evidence="9 10">
    <name type="scientific">Aliiruegeria lutimaris</name>
    <dbReference type="NCBI Taxonomy" id="571298"/>
    <lineage>
        <taxon>Bacteria</taxon>
        <taxon>Pseudomonadati</taxon>
        <taxon>Pseudomonadota</taxon>
        <taxon>Alphaproteobacteria</taxon>
        <taxon>Rhodobacterales</taxon>
        <taxon>Roseobacteraceae</taxon>
        <taxon>Aliiruegeria</taxon>
    </lineage>
</organism>
<dbReference type="Proteomes" id="UP000199382">
    <property type="component" value="Unassembled WGS sequence"/>
</dbReference>
<feature type="transmembrane region" description="Helical" evidence="8">
    <location>
        <begin position="220"/>
        <end position="239"/>
    </location>
</feature>
<keyword evidence="10" id="KW-1185">Reference proteome</keyword>
<evidence type="ECO:0000313" key="10">
    <source>
        <dbReference type="Proteomes" id="UP000199382"/>
    </source>
</evidence>
<evidence type="ECO:0000256" key="2">
    <source>
        <dbReference type="ARBA" id="ARBA00009773"/>
    </source>
</evidence>
<feature type="transmembrane region" description="Helical" evidence="8">
    <location>
        <begin position="23"/>
        <end position="55"/>
    </location>
</feature>
<evidence type="ECO:0000256" key="4">
    <source>
        <dbReference type="ARBA" id="ARBA00022475"/>
    </source>
</evidence>
<dbReference type="Pfam" id="PF01594">
    <property type="entry name" value="AI-2E_transport"/>
    <property type="match status" value="1"/>
</dbReference>
<evidence type="ECO:0000256" key="5">
    <source>
        <dbReference type="ARBA" id="ARBA00022692"/>
    </source>
</evidence>
<dbReference type="OrthoDB" id="8113547at2"/>
<dbReference type="GO" id="GO:0005886">
    <property type="term" value="C:plasma membrane"/>
    <property type="evidence" value="ECO:0007669"/>
    <property type="project" value="UniProtKB-SubCell"/>
</dbReference>
<feature type="transmembrane region" description="Helical" evidence="8">
    <location>
        <begin position="282"/>
        <end position="301"/>
    </location>
</feature>
<evidence type="ECO:0000256" key="6">
    <source>
        <dbReference type="ARBA" id="ARBA00022989"/>
    </source>
</evidence>
<sequence length="372" mass="38924">MAENTQSSTESQDSRIVDLAIRLMFLGLFIYSAIVMVTPLASIFIWAVILCVAVYPVFDWLQSKLGGRKGVASTLLVLIGLAVTLGPIASAISGVADLGSDFSERAAAGTLKMPPPPEKLGEFPVLGPPLLETWSMFEKNIDGALAKFGPQILDVTQALFGKILGIGVGLLGLALAVIVMGALFSPGPKVVVGVQNFANRVFAPRGGEFVMMAGSTIKNVMKGVVGVAAIQALVVWVLLKLFGIGSATTLAFICLILSIIQVGPGLVLLPVVIYAWSSMSGGMALVFTVLAIPVAIMDSFLRPIFISQGLQTPMLVILIGVLGGMMAYGLIGVFMGPVLFAVFYELFSLWINDGNTSDAAASDDAPIAGEAE</sequence>
<dbReference type="PANTHER" id="PTHR21716:SF67">
    <property type="entry name" value="TRANSPORT PROTEIN YDIK-RELATED"/>
    <property type="match status" value="1"/>
</dbReference>
<comment type="similarity">
    <text evidence="2">Belongs to the autoinducer-2 exporter (AI-2E) (TC 2.A.86) family.</text>
</comment>